<organism evidence="2 3">
    <name type="scientific">Epicoccum nigrum</name>
    <name type="common">Soil fungus</name>
    <name type="synonym">Epicoccum purpurascens</name>
    <dbReference type="NCBI Taxonomy" id="105696"/>
    <lineage>
        <taxon>Eukaryota</taxon>
        <taxon>Fungi</taxon>
        <taxon>Dikarya</taxon>
        <taxon>Ascomycota</taxon>
        <taxon>Pezizomycotina</taxon>
        <taxon>Dothideomycetes</taxon>
        <taxon>Pleosporomycetidae</taxon>
        <taxon>Pleosporales</taxon>
        <taxon>Pleosporineae</taxon>
        <taxon>Didymellaceae</taxon>
        <taxon>Epicoccum</taxon>
    </lineage>
</organism>
<evidence type="ECO:0000313" key="3">
    <source>
        <dbReference type="Proteomes" id="UP000193240"/>
    </source>
</evidence>
<dbReference type="Proteomes" id="UP000193240">
    <property type="component" value="Unassembled WGS sequence"/>
</dbReference>
<evidence type="ECO:0000256" key="1">
    <source>
        <dbReference type="SAM" id="MobiDB-lite"/>
    </source>
</evidence>
<dbReference type="InParanoid" id="A0A1Y2M8A0"/>
<feature type="region of interest" description="Disordered" evidence="1">
    <location>
        <begin position="18"/>
        <end position="40"/>
    </location>
</feature>
<dbReference type="AlphaFoldDB" id="A0A1Y2M8A0"/>
<dbReference type="OMA" id="DEMERVT"/>
<reference evidence="2 3" key="1">
    <citation type="journal article" date="2017" name="Genome Announc.">
        <title>Genome sequence of the saprophytic ascomycete Epicoccum nigrum ICMP 19927 strain isolated from New Zealand.</title>
        <authorList>
            <person name="Fokin M."/>
            <person name="Fleetwood D."/>
            <person name="Weir B.S."/>
            <person name="Villas-Boas S.G."/>
        </authorList>
    </citation>
    <scope>NUCLEOTIDE SEQUENCE [LARGE SCALE GENOMIC DNA]</scope>
    <source>
        <strain evidence="2 3">ICMP 19927</strain>
    </source>
</reference>
<sequence>MAESDSFQRARALKDAAQHNVAILPRNPSPPLSPPPASLEDTPIIALRKQGTSWAEITRQLNGALDVPIWTEAAVYARYILHSSNAASPAKEIGFVPSDYQHLKGAGWKTDQMSKAGKKRIKDFQNATELSANVRKPIVFAGAKGVEAQKVSDKGKEKRKARTSKGRYEKTKNEEEVVELDERLAEALMRAVGKVERNYWVFVADEMEREVGKYIDPKELERVFHEV</sequence>
<protein>
    <submittedName>
        <fullName evidence="2">Uncharacterized protein</fullName>
    </submittedName>
</protein>
<proteinExistence type="predicted"/>
<name>A0A1Y2M8A0_EPING</name>
<dbReference type="EMBL" id="KZ107839">
    <property type="protein sequence ID" value="OSS52346.1"/>
    <property type="molecule type" value="Genomic_DNA"/>
</dbReference>
<feature type="compositionally biased region" description="Pro residues" evidence="1">
    <location>
        <begin position="27"/>
        <end position="37"/>
    </location>
</feature>
<keyword evidence="3" id="KW-1185">Reference proteome</keyword>
<accession>A0A1Y2M8A0</accession>
<gene>
    <name evidence="2" type="ORF">B5807_02776</name>
</gene>
<evidence type="ECO:0000313" key="2">
    <source>
        <dbReference type="EMBL" id="OSS52346.1"/>
    </source>
</evidence>